<evidence type="ECO:0000256" key="3">
    <source>
        <dbReference type="ARBA" id="ARBA00022801"/>
    </source>
</evidence>
<evidence type="ECO:0000256" key="6">
    <source>
        <dbReference type="ARBA" id="ARBA00023295"/>
    </source>
</evidence>
<dbReference type="InterPro" id="IPR017853">
    <property type="entry name" value="GH"/>
</dbReference>
<evidence type="ECO:0000256" key="5">
    <source>
        <dbReference type="ARBA" id="ARBA00023277"/>
    </source>
</evidence>
<evidence type="ECO:0000256" key="4">
    <source>
        <dbReference type="ARBA" id="ARBA00023024"/>
    </source>
</evidence>
<proteinExistence type="inferred from homology"/>
<name>A0AAN8NN70_9PEZI</name>
<dbReference type="GO" id="GO:0000272">
    <property type="term" value="P:polysaccharide catabolic process"/>
    <property type="evidence" value="ECO:0007669"/>
    <property type="project" value="UniProtKB-KW"/>
</dbReference>
<dbReference type="GO" id="GO:0006032">
    <property type="term" value="P:chitin catabolic process"/>
    <property type="evidence" value="ECO:0007669"/>
    <property type="project" value="UniProtKB-KW"/>
</dbReference>
<comment type="caution">
    <text evidence="12">The sequence shown here is derived from an EMBL/GenBank/DDBJ whole genome shotgun (WGS) entry which is preliminary data.</text>
</comment>
<evidence type="ECO:0000256" key="2">
    <source>
        <dbReference type="ARBA" id="ARBA00012729"/>
    </source>
</evidence>
<accession>A0AAN8NN70</accession>
<sequence>MKFTYSSFFRIFIPLILPSLCIALIVPRNALRKPGKGFGPRLSSGPRSQVWVQTFATPRGGQLNLLELLDRQTRVTHIYLAAFHINDPPGNIHLNDAPPDDPRYDYIWPQIKVLQQSGVKVLMLVGGAAQGSYQRLAGSDEQFEAYYLPLLKMIRKYGIDGVDLDIEESVDISVPLRLLRRLDSDLGPEFILAMSPVASALFPKPWAVGLSGFDYNDLDRLAVSSTRPSGKLVDWYNCQFYNGWGDASDIKYYDAIATSGKWDPSRIVLGILDHPGNGGSGFVSQKRITEVIRQLRTNYPNFGGVIGWEYFNAGQADGFSEPWQWVKAIGRALYDPYNERRIDNDPPNFEQMNCSSPWPGPMSRLLEEGAKYFRAVKALNITSGDLERAEELLFSEPVPEPPQPDTPEKVESGV</sequence>
<keyword evidence="3 8" id="KW-0378">Hydrolase</keyword>
<evidence type="ECO:0000313" key="12">
    <source>
        <dbReference type="EMBL" id="KAK6333161.1"/>
    </source>
</evidence>
<dbReference type="PANTHER" id="PTHR45708:SF60">
    <property type="entry name" value="III CHITINASE, PUTATIVE (AFU_ORTHOLOGUE AFUA_5G03850)-RELATED"/>
    <property type="match status" value="1"/>
</dbReference>
<evidence type="ECO:0000313" key="13">
    <source>
        <dbReference type="Proteomes" id="UP001313282"/>
    </source>
</evidence>
<keyword evidence="7" id="KW-0624">Polysaccharide degradation</keyword>
<dbReference type="SUPFAM" id="SSF51445">
    <property type="entry name" value="(Trans)glycosidases"/>
    <property type="match status" value="1"/>
</dbReference>
<evidence type="ECO:0000256" key="1">
    <source>
        <dbReference type="ARBA" id="ARBA00000822"/>
    </source>
</evidence>
<dbReference type="GO" id="GO:0008843">
    <property type="term" value="F:endochitinase activity"/>
    <property type="evidence" value="ECO:0007669"/>
    <property type="project" value="UniProtKB-EC"/>
</dbReference>
<feature type="domain" description="GH18" evidence="11">
    <location>
        <begin position="45"/>
        <end position="336"/>
    </location>
</feature>
<feature type="region of interest" description="Disordered" evidence="10">
    <location>
        <begin position="394"/>
        <end position="414"/>
    </location>
</feature>
<dbReference type="EMBL" id="JAVHNR010000009">
    <property type="protein sequence ID" value="KAK6333161.1"/>
    <property type="molecule type" value="Genomic_DNA"/>
</dbReference>
<dbReference type="SUPFAM" id="SSF46934">
    <property type="entry name" value="UBA-like"/>
    <property type="match status" value="1"/>
</dbReference>
<evidence type="ECO:0000256" key="10">
    <source>
        <dbReference type="SAM" id="MobiDB-lite"/>
    </source>
</evidence>
<dbReference type="InterPro" id="IPR001223">
    <property type="entry name" value="Glyco_hydro18_cat"/>
</dbReference>
<reference evidence="12 13" key="1">
    <citation type="submission" date="2019-10" db="EMBL/GenBank/DDBJ databases">
        <authorList>
            <person name="Palmer J.M."/>
        </authorList>
    </citation>
    <scope>NUCLEOTIDE SEQUENCE [LARGE SCALE GENOMIC DNA]</scope>
    <source>
        <strain evidence="12 13">TWF718</strain>
    </source>
</reference>
<protein>
    <recommendedName>
        <fullName evidence="2">chitinase</fullName>
        <ecNumber evidence="2">3.2.1.14</ecNumber>
    </recommendedName>
</protein>
<dbReference type="GO" id="GO:0005576">
    <property type="term" value="C:extracellular region"/>
    <property type="evidence" value="ECO:0007669"/>
    <property type="project" value="TreeGrafter"/>
</dbReference>
<comment type="similarity">
    <text evidence="9">Belongs to the glycosyl hydrolase 18 family.</text>
</comment>
<keyword evidence="6 8" id="KW-0326">Glycosidase</keyword>
<dbReference type="PROSITE" id="PS01095">
    <property type="entry name" value="GH18_1"/>
    <property type="match status" value="1"/>
</dbReference>
<comment type="catalytic activity">
    <reaction evidence="1">
        <text>Random endo-hydrolysis of N-acetyl-beta-D-glucosaminide (1-&gt;4)-beta-linkages in chitin and chitodextrins.</text>
        <dbReference type="EC" id="3.2.1.14"/>
    </reaction>
</comment>
<evidence type="ECO:0000256" key="9">
    <source>
        <dbReference type="RuleBase" id="RU004453"/>
    </source>
</evidence>
<keyword evidence="13" id="KW-1185">Reference proteome</keyword>
<dbReference type="Proteomes" id="UP001313282">
    <property type="component" value="Unassembled WGS sequence"/>
</dbReference>
<keyword evidence="4" id="KW-0146">Chitin degradation</keyword>
<evidence type="ECO:0000256" key="7">
    <source>
        <dbReference type="ARBA" id="ARBA00023326"/>
    </source>
</evidence>
<evidence type="ECO:0000256" key="8">
    <source>
        <dbReference type="RuleBase" id="RU000489"/>
    </source>
</evidence>
<dbReference type="Pfam" id="PF00704">
    <property type="entry name" value="Glyco_hydro_18"/>
    <property type="match status" value="1"/>
</dbReference>
<dbReference type="InterPro" id="IPR050542">
    <property type="entry name" value="Glycosyl_Hydrlase18_Chitinase"/>
</dbReference>
<keyword evidence="5" id="KW-0119">Carbohydrate metabolism</keyword>
<dbReference type="InterPro" id="IPR009060">
    <property type="entry name" value="UBA-like_sf"/>
</dbReference>
<dbReference type="EC" id="3.2.1.14" evidence="2"/>
<evidence type="ECO:0000259" key="11">
    <source>
        <dbReference type="PROSITE" id="PS51910"/>
    </source>
</evidence>
<dbReference type="InterPro" id="IPR001579">
    <property type="entry name" value="Glyco_hydro_18_chit_AS"/>
</dbReference>
<organism evidence="12 13">
    <name type="scientific">Orbilia javanica</name>
    <dbReference type="NCBI Taxonomy" id="47235"/>
    <lineage>
        <taxon>Eukaryota</taxon>
        <taxon>Fungi</taxon>
        <taxon>Dikarya</taxon>
        <taxon>Ascomycota</taxon>
        <taxon>Pezizomycotina</taxon>
        <taxon>Orbiliomycetes</taxon>
        <taxon>Orbiliales</taxon>
        <taxon>Orbiliaceae</taxon>
        <taxon>Orbilia</taxon>
    </lineage>
</organism>
<dbReference type="PROSITE" id="PS51910">
    <property type="entry name" value="GH18_2"/>
    <property type="match status" value="1"/>
</dbReference>
<gene>
    <name evidence="12" type="ORF">TWF718_010984</name>
</gene>
<dbReference type="Gene3D" id="3.20.20.80">
    <property type="entry name" value="Glycosidases"/>
    <property type="match status" value="1"/>
</dbReference>
<dbReference type="PANTHER" id="PTHR45708">
    <property type="entry name" value="ENDOCHITINASE"/>
    <property type="match status" value="1"/>
</dbReference>
<dbReference type="AlphaFoldDB" id="A0AAN8NN70"/>